<dbReference type="CTD" id="20326773"/>
<dbReference type="OrthoDB" id="6245127at2759"/>
<dbReference type="KEGG" id="ovi:T265_12605"/>
<dbReference type="STRING" id="6198.A0A075ACG4"/>
<evidence type="ECO:0000256" key="1">
    <source>
        <dbReference type="SAM" id="MobiDB-lite"/>
    </source>
</evidence>
<gene>
    <name evidence="2" type="ORF">T265_12605</name>
</gene>
<feature type="compositionally biased region" description="Polar residues" evidence="1">
    <location>
        <begin position="129"/>
        <end position="144"/>
    </location>
</feature>
<protein>
    <submittedName>
        <fullName evidence="2">Uncharacterized protein</fullName>
    </submittedName>
</protein>
<reference evidence="2 3" key="1">
    <citation type="submission" date="2013-11" db="EMBL/GenBank/DDBJ databases">
        <title>Opisthorchis viverrini - life in the bile duct.</title>
        <authorList>
            <person name="Young N.D."/>
            <person name="Nagarajan N."/>
            <person name="Lin S.J."/>
            <person name="Korhonen P.K."/>
            <person name="Jex A.R."/>
            <person name="Hall R.S."/>
            <person name="Safavi-Hemami H."/>
            <person name="Kaewkong W."/>
            <person name="Bertrand D."/>
            <person name="Gao S."/>
            <person name="Seet Q."/>
            <person name="Wongkham S."/>
            <person name="Teh B.T."/>
            <person name="Wongkham C."/>
            <person name="Intapan P.M."/>
            <person name="Maleewong W."/>
            <person name="Yang X."/>
            <person name="Hu M."/>
            <person name="Wang Z."/>
            <person name="Hofmann A."/>
            <person name="Sternberg P.W."/>
            <person name="Tan P."/>
            <person name="Wang J."/>
            <person name="Gasser R.B."/>
        </authorList>
    </citation>
    <scope>NUCLEOTIDE SEQUENCE [LARGE SCALE GENOMIC DNA]</scope>
</reference>
<feature type="region of interest" description="Disordered" evidence="1">
    <location>
        <begin position="452"/>
        <end position="476"/>
    </location>
</feature>
<keyword evidence="3" id="KW-1185">Reference proteome</keyword>
<dbReference type="EMBL" id="KL596624">
    <property type="protein sequence ID" value="KER33580.1"/>
    <property type="molecule type" value="Genomic_DNA"/>
</dbReference>
<dbReference type="AlphaFoldDB" id="A0A075ACG4"/>
<proteinExistence type="predicted"/>
<evidence type="ECO:0000313" key="3">
    <source>
        <dbReference type="Proteomes" id="UP000054324"/>
    </source>
</evidence>
<sequence>MSVVRTRTRLLLPRLGQSGSLPALVLPSGIMAAKHRKDEFEDPGKRITSKSLSSLRRADNPVLYRTNQVYPTRAERTHSHGFLSTAPPPFPLYRKPDEQKVSVLDEVRQLQSTPRHTYQKPDEVENRQPDGNQTNRPTQLSRASSAYDLSIGASVPELIPSRKALEEYILSLERSLQARGRFLIDHEEWLNLCRSLDETKHWFKNDEKRKTPDDYEQRLSALKSLGDVMERRMGVANEAIKIYEETLQHIRDIIDSEMFRGKPLSSVQLEKLQQLVSDHEEWFFSVLDPSESVMGTGSNGDTLDYFNAKHRGLVEAYEEILRSPIRNEHSPLPHRLTWNPAEFLVCDVFTQLNVLHQAVSCFGCYDIQGIVIHIYSYCITHKSDVRQEMTMSIPVVAGTVSSSAGHRPVAYPTGSLLIRDDENFTNEYNHKRTVPSETSILEGELNQVDHQHHTPAIRGSQRSTSSRNEFSTGTRTITIVRPHQGEDSTTYTQTTQQTSIPRSVDSQQVTPSELYDQVAFYERVVAEQTYELFNIKYEVYASEAFDTSKLNSLFEKYTHLQINLVFTRDLSESLVCDILQLIVLHTGRLMTRHDIRDYIFTKETTHNVAKNSPTAHDQFRPSWGSSGRRRPRFCCNLMFYLNSNWTVFEKYTHLLLRVHEEIKRFNGTSQYTANLRHVLMDAESDRRKYNRYRVDEVTDAIANVKNRLKSAVNVVNKHIAECRSWLLEKASTISNGYEQVYRASREDLGKYQEKINTEYEILMDNFNAFLSMVRESEQRSEAYPSDRHRRSNTLPRVVLRESSNINQPMKCDLFLLMWSFKNASVVESSQEEAFEIFFISLAQL</sequence>
<dbReference type="GeneID" id="20326773"/>
<dbReference type="InterPro" id="IPR029048">
    <property type="entry name" value="HSP70_C_sf"/>
</dbReference>
<feature type="region of interest" description="Disordered" evidence="1">
    <location>
        <begin position="75"/>
        <end position="95"/>
    </location>
</feature>
<dbReference type="Proteomes" id="UP000054324">
    <property type="component" value="Unassembled WGS sequence"/>
</dbReference>
<dbReference type="Gene3D" id="1.20.1270.10">
    <property type="match status" value="1"/>
</dbReference>
<feature type="compositionally biased region" description="Polar residues" evidence="1">
    <location>
        <begin position="460"/>
        <end position="476"/>
    </location>
</feature>
<evidence type="ECO:0000313" key="2">
    <source>
        <dbReference type="EMBL" id="KER33580.1"/>
    </source>
</evidence>
<organism evidence="2 3">
    <name type="scientific">Opisthorchis viverrini</name>
    <name type="common">Southeast Asian liver fluke</name>
    <dbReference type="NCBI Taxonomy" id="6198"/>
    <lineage>
        <taxon>Eukaryota</taxon>
        <taxon>Metazoa</taxon>
        <taxon>Spiralia</taxon>
        <taxon>Lophotrochozoa</taxon>
        <taxon>Platyhelminthes</taxon>
        <taxon>Trematoda</taxon>
        <taxon>Digenea</taxon>
        <taxon>Opisthorchiida</taxon>
        <taxon>Opisthorchiata</taxon>
        <taxon>Opisthorchiidae</taxon>
        <taxon>Opisthorchis</taxon>
    </lineage>
</organism>
<accession>A0A075ACG4</accession>
<feature type="compositionally biased region" description="Basic and acidic residues" evidence="1">
    <location>
        <begin position="119"/>
        <end position="128"/>
    </location>
</feature>
<feature type="region of interest" description="Disordered" evidence="1">
    <location>
        <begin position="108"/>
        <end position="145"/>
    </location>
</feature>
<name>A0A075ACG4_OPIVI</name>
<dbReference type="RefSeq" id="XP_009162790.1">
    <property type="nucleotide sequence ID" value="XM_009164526.1"/>
</dbReference>